<evidence type="ECO:0000256" key="2">
    <source>
        <dbReference type="ARBA" id="ARBA00004371"/>
    </source>
</evidence>
<comment type="caution">
    <text evidence="23">The sequence shown here is derived from an EMBL/GenBank/DDBJ whole genome shotgun (WGS) entry which is preliminary data.</text>
</comment>
<keyword evidence="10 21" id="KW-0732">Signal</keyword>
<dbReference type="Proteomes" id="UP000033121">
    <property type="component" value="Unassembled WGS sequence"/>
</dbReference>
<proteinExistence type="predicted"/>
<feature type="chain" id="PRO_5002429516" description="Carboxypeptidase Q" evidence="21">
    <location>
        <begin position="29"/>
        <end position="469"/>
    </location>
</feature>
<keyword evidence="18" id="KW-0458">Lysosome</keyword>
<sequence>MFGLILKKHTMRLFVWLLAALVCQNAVAQVEDSLLIKNLSDEILLRSTAYENLRVLCKTVGGRLAGSPNMLKAESWGQKTLEQAGADRVWLQECLVPHWERGGTDSAWYSVKGNGNQKVRLDILALGNSVGTGEKGILLPAILVQDFADLEQKKDQVKGKIVVFNNVFNNTYLETFLSYVDDGIYRRSGPSRAAKYGAAAVMIRSITGSTDNNPHTGSTAYDSTQPKIPAAAMGLKDADQLIALLKSGKQVDIYYRSGANFKPDATGHNVIGEWKGTEFPDQYITVGGHLDSWDPAEGAHDDGTGCVHSIEVLRALKAMGYKPRHTIRVVLFANEENGLRGGRKYAQEAVSKNEKHVFALESDAGGFTPRGFSFSFSEEQLNKLRRWLPFFEPRGVHRFTTGGGGADVSPLNALLKTPVAELTPDGSRYFDLHHARNDVFEQVNKRELDLGALNMAILIYLVDKYGLEQ</sequence>
<evidence type="ECO:0000256" key="15">
    <source>
        <dbReference type="ARBA" id="ARBA00023049"/>
    </source>
</evidence>
<keyword evidence="11" id="KW-0378">Hydrolase</keyword>
<evidence type="ECO:0000256" key="17">
    <source>
        <dbReference type="ARBA" id="ARBA00023180"/>
    </source>
</evidence>
<dbReference type="AlphaFoldDB" id="A0A0E9MVL5"/>
<dbReference type="SUPFAM" id="SSF53187">
    <property type="entry name" value="Zn-dependent exopeptidases"/>
    <property type="match status" value="1"/>
</dbReference>
<dbReference type="InterPro" id="IPR007484">
    <property type="entry name" value="Peptidase_M28"/>
</dbReference>
<keyword evidence="15" id="KW-0482">Metalloprotease</keyword>
<evidence type="ECO:0000256" key="19">
    <source>
        <dbReference type="ARBA" id="ARBA00025833"/>
    </source>
</evidence>
<keyword evidence="13" id="KW-0862">Zinc</keyword>
<dbReference type="GO" id="GO:0005764">
    <property type="term" value="C:lysosome"/>
    <property type="evidence" value="ECO:0007669"/>
    <property type="project" value="UniProtKB-SubCell"/>
</dbReference>
<evidence type="ECO:0000313" key="23">
    <source>
        <dbReference type="EMBL" id="GAO41624.1"/>
    </source>
</evidence>
<dbReference type="GO" id="GO:0004180">
    <property type="term" value="F:carboxypeptidase activity"/>
    <property type="evidence" value="ECO:0007669"/>
    <property type="project" value="UniProtKB-KW"/>
</dbReference>
<dbReference type="GO" id="GO:0005615">
    <property type="term" value="C:extracellular space"/>
    <property type="evidence" value="ECO:0007669"/>
    <property type="project" value="TreeGrafter"/>
</dbReference>
<evidence type="ECO:0000256" key="11">
    <source>
        <dbReference type="ARBA" id="ARBA00022801"/>
    </source>
</evidence>
<keyword evidence="16" id="KW-0865">Zymogen</keyword>
<keyword evidence="24" id="KW-1185">Reference proteome</keyword>
<evidence type="ECO:0000256" key="21">
    <source>
        <dbReference type="SAM" id="SignalP"/>
    </source>
</evidence>
<dbReference type="GO" id="GO:0046872">
    <property type="term" value="F:metal ion binding"/>
    <property type="evidence" value="ECO:0007669"/>
    <property type="project" value="UniProtKB-KW"/>
</dbReference>
<evidence type="ECO:0000259" key="22">
    <source>
        <dbReference type="Pfam" id="PF04389"/>
    </source>
</evidence>
<keyword evidence="8" id="KW-0645">Protease</keyword>
<dbReference type="GO" id="GO:0070573">
    <property type="term" value="F:metallodipeptidase activity"/>
    <property type="evidence" value="ECO:0007669"/>
    <property type="project" value="InterPro"/>
</dbReference>
<dbReference type="STRING" id="1220578.FPE01S_01_06380"/>
<evidence type="ECO:0000256" key="9">
    <source>
        <dbReference type="ARBA" id="ARBA00022723"/>
    </source>
</evidence>
<gene>
    <name evidence="23" type="ORF">FPE01S_01_06380</name>
</gene>
<dbReference type="PANTHER" id="PTHR12053">
    <property type="entry name" value="PROTEASE FAMILY M28 PLASMA GLUTAMATE CARBOXYPEPTIDASE-RELATED"/>
    <property type="match status" value="1"/>
</dbReference>
<evidence type="ECO:0000256" key="13">
    <source>
        <dbReference type="ARBA" id="ARBA00022833"/>
    </source>
</evidence>
<evidence type="ECO:0000256" key="5">
    <source>
        <dbReference type="ARBA" id="ARBA00014116"/>
    </source>
</evidence>
<dbReference type="PANTHER" id="PTHR12053:SF3">
    <property type="entry name" value="CARBOXYPEPTIDASE Q"/>
    <property type="match status" value="1"/>
</dbReference>
<feature type="domain" description="Peptidase M28" evidence="22">
    <location>
        <begin position="269"/>
        <end position="449"/>
    </location>
</feature>
<evidence type="ECO:0000256" key="12">
    <source>
        <dbReference type="ARBA" id="ARBA00022824"/>
    </source>
</evidence>
<keyword evidence="17" id="KW-0325">Glycoprotein</keyword>
<keyword evidence="9" id="KW-0479">Metal-binding</keyword>
<evidence type="ECO:0000256" key="1">
    <source>
        <dbReference type="ARBA" id="ARBA00004240"/>
    </source>
</evidence>
<keyword evidence="6" id="KW-0964">Secreted</keyword>
<dbReference type="Gene3D" id="3.50.30.30">
    <property type="match status" value="1"/>
</dbReference>
<dbReference type="Pfam" id="PF04389">
    <property type="entry name" value="Peptidase_M28"/>
    <property type="match status" value="1"/>
</dbReference>
<dbReference type="GO" id="GO:0043171">
    <property type="term" value="P:peptide catabolic process"/>
    <property type="evidence" value="ECO:0007669"/>
    <property type="project" value="TreeGrafter"/>
</dbReference>
<evidence type="ECO:0000256" key="7">
    <source>
        <dbReference type="ARBA" id="ARBA00022645"/>
    </source>
</evidence>
<keyword evidence="7 23" id="KW-0121">Carboxypeptidase</keyword>
<evidence type="ECO:0000256" key="6">
    <source>
        <dbReference type="ARBA" id="ARBA00022525"/>
    </source>
</evidence>
<feature type="signal peptide" evidence="21">
    <location>
        <begin position="1"/>
        <end position="28"/>
    </location>
</feature>
<keyword evidence="14" id="KW-0333">Golgi apparatus</keyword>
<evidence type="ECO:0000256" key="8">
    <source>
        <dbReference type="ARBA" id="ARBA00022670"/>
    </source>
</evidence>
<evidence type="ECO:0000256" key="16">
    <source>
        <dbReference type="ARBA" id="ARBA00023145"/>
    </source>
</evidence>
<evidence type="ECO:0000313" key="24">
    <source>
        <dbReference type="Proteomes" id="UP000033121"/>
    </source>
</evidence>
<protein>
    <recommendedName>
        <fullName evidence="5">Carboxypeptidase Q</fullName>
    </recommendedName>
    <alternativeName>
        <fullName evidence="20">Plasma glutamate carboxypeptidase</fullName>
    </alternativeName>
</protein>
<organism evidence="23 24">
    <name type="scientific">Flavihumibacter petaseus NBRC 106054</name>
    <dbReference type="NCBI Taxonomy" id="1220578"/>
    <lineage>
        <taxon>Bacteria</taxon>
        <taxon>Pseudomonadati</taxon>
        <taxon>Bacteroidota</taxon>
        <taxon>Chitinophagia</taxon>
        <taxon>Chitinophagales</taxon>
        <taxon>Chitinophagaceae</taxon>
        <taxon>Flavihumibacter</taxon>
    </lineage>
</organism>
<comment type="subcellular location">
    <subcellularLocation>
        <location evidence="1">Endoplasmic reticulum</location>
    </subcellularLocation>
    <subcellularLocation>
        <location evidence="3">Golgi apparatus</location>
    </subcellularLocation>
    <subcellularLocation>
        <location evidence="2">Lysosome</location>
    </subcellularLocation>
    <subcellularLocation>
        <location evidence="4">Secreted</location>
    </subcellularLocation>
</comment>
<comment type="subunit">
    <text evidence="19">Homodimer. The monomeric form is inactive while the homodimer is active.</text>
</comment>
<keyword evidence="12" id="KW-0256">Endoplasmic reticulum</keyword>
<dbReference type="Gene3D" id="3.40.630.10">
    <property type="entry name" value="Zn peptidases"/>
    <property type="match status" value="1"/>
</dbReference>
<evidence type="ECO:0000256" key="4">
    <source>
        <dbReference type="ARBA" id="ARBA00004613"/>
    </source>
</evidence>
<dbReference type="GO" id="GO:0006508">
    <property type="term" value="P:proteolysis"/>
    <property type="evidence" value="ECO:0007669"/>
    <property type="project" value="UniProtKB-KW"/>
</dbReference>
<accession>A0A0E9MVL5</accession>
<evidence type="ECO:0000256" key="14">
    <source>
        <dbReference type="ARBA" id="ARBA00023034"/>
    </source>
</evidence>
<dbReference type="InterPro" id="IPR039866">
    <property type="entry name" value="CPQ"/>
</dbReference>
<evidence type="ECO:0000256" key="3">
    <source>
        <dbReference type="ARBA" id="ARBA00004555"/>
    </source>
</evidence>
<dbReference type="EMBL" id="BBWV01000001">
    <property type="protein sequence ID" value="GAO41624.1"/>
    <property type="molecule type" value="Genomic_DNA"/>
</dbReference>
<evidence type="ECO:0000256" key="20">
    <source>
        <dbReference type="ARBA" id="ARBA00033328"/>
    </source>
</evidence>
<evidence type="ECO:0000256" key="18">
    <source>
        <dbReference type="ARBA" id="ARBA00023228"/>
    </source>
</evidence>
<evidence type="ECO:0000256" key="10">
    <source>
        <dbReference type="ARBA" id="ARBA00022729"/>
    </source>
</evidence>
<name>A0A0E9MVL5_9BACT</name>
<reference evidence="23 24" key="1">
    <citation type="submission" date="2015-04" db="EMBL/GenBank/DDBJ databases">
        <title>Whole genome shotgun sequence of Flavihumibacter petaseus NBRC 106054.</title>
        <authorList>
            <person name="Miyazawa S."/>
            <person name="Hosoyama A."/>
            <person name="Hashimoto M."/>
            <person name="Noguchi M."/>
            <person name="Tsuchikane K."/>
            <person name="Ohji S."/>
            <person name="Yamazoe A."/>
            <person name="Ichikawa N."/>
            <person name="Kimura A."/>
            <person name="Fujita N."/>
        </authorList>
    </citation>
    <scope>NUCLEOTIDE SEQUENCE [LARGE SCALE GENOMIC DNA]</scope>
    <source>
        <strain evidence="23 24">NBRC 106054</strain>
    </source>
</reference>